<dbReference type="InterPro" id="IPR043135">
    <property type="entry name" value="Fur_C"/>
</dbReference>
<dbReference type="PANTHER" id="PTHR33202">
    <property type="entry name" value="ZINC UPTAKE REGULATION PROTEIN"/>
    <property type="match status" value="1"/>
</dbReference>
<sequence length="186" mass="21595">MRIWNSLGKCYWYYSTRKMLFNETMFQLNCCFIKFVLYFQMYSMTASEILDHHKVKKTAPRIALLHALQEVSGPQSEGEIKDLMGELYDRATFYRSVQTLTHAGIIHRIVADNVMVKYALNNCENGHHHQVDHAHFYCRKCHNLFCLKSIKVQALNLPAGFVDEEHDLVIRGICNQCSDSATVENE</sequence>
<evidence type="ECO:0000256" key="5">
    <source>
        <dbReference type="ARBA" id="ARBA00023125"/>
    </source>
</evidence>
<feature type="binding site" evidence="7">
    <location>
        <position position="138"/>
    </location>
    <ligand>
        <name>Zn(2+)</name>
        <dbReference type="ChEBI" id="CHEBI:29105"/>
    </ligand>
</feature>
<comment type="caution">
    <text evidence="9">The sequence shown here is derived from an EMBL/GenBank/DDBJ whole genome shotgun (WGS) entry which is preliminary data.</text>
</comment>
<feature type="binding site" evidence="7">
    <location>
        <position position="174"/>
    </location>
    <ligand>
        <name>Zn(2+)</name>
        <dbReference type="ChEBI" id="CHEBI:29105"/>
    </ligand>
</feature>
<evidence type="ECO:0000256" key="2">
    <source>
        <dbReference type="ARBA" id="ARBA00022491"/>
    </source>
</evidence>
<feature type="binding site" evidence="8">
    <location>
        <position position="128"/>
    </location>
    <ligand>
        <name>Fe cation</name>
        <dbReference type="ChEBI" id="CHEBI:24875"/>
    </ligand>
</feature>
<comment type="cofactor">
    <cofactor evidence="7">
        <name>Zn(2+)</name>
        <dbReference type="ChEBI" id="CHEBI:29105"/>
    </cofactor>
    <text evidence="7">Binds 1 zinc ion per subunit.</text>
</comment>
<dbReference type="Gene3D" id="1.10.10.10">
    <property type="entry name" value="Winged helix-like DNA-binding domain superfamily/Winged helix DNA-binding domain"/>
    <property type="match status" value="1"/>
</dbReference>
<comment type="similarity">
    <text evidence="1">Belongs to the Fur family.</text>
</comment>
<evidence type="ECO:0000313" key="10">
    <source>
        <dbReference type="Proteomes" id="UP000252733"/>
    </source>
</evidence>
<gene>
    <name evidence="9" type="ORF">DFO77_109162</name>
</gene>
<keyword evidence="6" id="KW-0804">Transcription</keyword>
<keyword evidence="2" id="KW-0678">Repressor</keyword>
<evidence type="ECO:0000256" key="1">
    <source>
        <dbReference type="ARBA" id="ARBA00007957"/>
    </source>
</evidence>
<evidence type="ECO:0000256" key="8">
    <source>
        <dbReference type="PIRSR" id="PIRSR602481-2"/>
    </source>
</evidence>
<feature type="binding site" evidence="8">
    <location>
        <position position="166"/>
    </location>
    <ligand>
        <name>Fe cation</name>
        <dbReference type="ChEBI" id="CHEBI:24875"/>
    </ligand>
</feature>
<evidence type="ECO:0000256" key="6">
    <source>
        <dbReference type="ARBA" id="ARBA00023163"/>
    </source>
</evidence>
<keyword evidence="8" id="KW-0408">Iron</keyword>
<evidence type="ECO:0000256" key="3">
    <source>
        <dbReference type="ARBA" id="ARBA00022833"/>
    </source>
</evidence>
<keyword evidence="7" id="KW-0479">Metal-binding</keyword>
<proteinExistence type="inferred from homology"/>
<evidence type="ECO:0000256" key="7">
    <source>
        <dbReference type="PIRSR" id="PIRSR602481-1"/>
    </source>
</evidence>
<keyword evidence="3 7" id="KW-0862">Zinc</keyword>
<keyword evidence="10" id="KW-1185">Reference proteome</keyword>
<dbReference type="Gene3D" id="3.30.1490.190">
    <property type="match status" value="1"/>
</dbReference>
<dbReference type="SUPFAM" id="SSF46785">
    <property type="entry name" value="Winged helix' DNA-binding domain"/>
    <property type="match status" value="1"/>
</dbReference>
<feature type="binding site" evidence="7">
    <location>
        <position position="141"/>
    </location>
    <ligand>
        <name>Zn(2+)</name>
        <dbReference type="ChEBI" id="CHEBI:29105"/>
    </ligand>
</feature>
<dbReference type="GO" id="GO:1900376">
    <property type="term" value="P:regulation of secondary metabolite biosynthetic process"/>
    <property type="evidence" value="ECO:0007669"/>
    <property type="project" value="TreeGrafter"/>
</dbReference>
<evidence type="ECO:0000313" key="9">
    <source>
        <dbReference type="EMBL" id="RCW36198.1"/>
    </source>
</evidence>
<dbReference type="GO" id="GO:0045892">
    <property type="term" value="P:negative regulation of DNA-templated transcription"/>
    <property type="evidence" value="ECO:0007669"/>
    <property type="project" value="TreeGrafter"/>
</dbReference>
<protein>
    <submittedName>
        <fullName evidence="9">Fur family ferric uptake transcriptional regulator</fullName>
    </submittedName>
</protein>
<dbReference type="GO" id="GO:0003700">
    <property type="term" value="F:DNA-binding transcription factor activity"/>
    <property type="evidence" value="ECO:0007669"/>
    <property type="project" value="InterPro"/>
</dbReference>
<name>A0A368V523_9BACT</name>
<keyword evidence="4" id="KW-0805">Transcription regulation</keyword>
<keyword evidence="5" id="KW-0238">DNA-binding</keyword>
<dbReference type="InterPro" id="IPR002481">
    <property type="entry name" value="FUR"/>
</dbReference>
<dbReference type="PANTHER" id="PTHR33202:SF22">
    <property type="entry name" value="HYDROGEN PEROXIDE SENSITIVE REPRESSOR"/>
    <property type="match status" value="1"/>
</dbReference>
<comment type="cofactor">
    <cofactor evidence="8">
        <name>Mn(2+)</name>
        <dbReference type="ChEBI" id="CHEBI:29035"/>
    </cofactor>
    <cofactor evidence="8">
        <name>Fe(2+)</name>
        <dbReference type="ChEBI" id="CHEBI:29033"/>
    </cofactor>
    <text evidence="8">Binds 1 Mn(2+) or Fe(2+) ion per subunit.</text>
</comment>
<dbReference type="GO" id="GO:0008270">
    <property type="term" value="F:zinc ion binding"/>
    <property type="evidence" value="ECO:0007669"/>
    <property type="project" value="TreeGrafter"/>
</dbReference>
<organism evidence="9 10">
    <name type="scientific">Marinilabilia salmonicolor</name>
    <dbReference type="NCBI Taxonomy" id="989"/>
    <lineage>
        <taxon>Bacteria</taxon>
        <taxon>Pseudomonadati</taxon>
        <taxon>Bacteroidota</taxon>
        <taxon>Bacteroidia</taxon>
        <taxon>Marinilabiliales</taxon>
        <taxon>Marinilabiliaceae</taxon>
        <taxon>Marinilabilia</taxon>
    </lineage>
</organism>
<feature type="binding site" evidence="7">
    <location>
        <position position="177"/>
    </location>
    <ligand>
        <name>Zn(2+)</name>
        <dbReference type="ChEBI" id="CHEBI:29105"/>
    </ligand>
</feature>
<dbReference type="Proteomes" id="UP000252733">
    <property type="component" value="Unassembled WGS sequence"/>
</dbReference>
<reference evidence="9 10" key="1">
    <citation type="submission" date="2018-07" db="EMBL/GenBank/DDBJ databases">
        <title>Freshwater and sediment microbial communities from various areas in North America, analyzing microbe dynamics in response to fracking.</title>
        <authorList>
            <person name="Lamendella R."/>
        </authorList>
    </citation>
    <scope>NUCLEOTIDE SEQUENCE [LARGE SCALE GENOMIC DNA]</scope>
    <source>
        <strain evidence="9 10">160A</strain>
    </source>
</reference>
<dbReference type="InterPro" id="IPR036390">
    <property type="entry name" value="WH_DNA-bd_sf"/>
</dbReference>
<dbReference type="InterPro" id="IPR036388">
    <property type="entry name" value="WH-like_DNA-bd_sf"/>
</dbReference>
<dbReference type="AlphaFoldDB" id="A0A368V523"/>
<accession>A0A368V523</accession>
<evidence type="ECO:0000256" key="4">
    <source>
        <dbReference type="ARBA" id="ARBA00023015"/>
    </source>
</evidence>
<dbReference type="Pfam" id="PF01475">
    <property type="entry name" value="FUR"/>
    <property type="match status" value="1"/>
</dbReference>
<dbReference type="GO" id="GO:0000976">
    <property type="term" value="F:transcription cis-regulatory region binding"/>
    <property type="evidence" value="ECO:0007669"/>
    <property type="project" value="TreeGrafter"/>
</dbReference>
<dbReference type="EMBL" id="QPIZ01000009">
    <property type="protein sequence ID" value="RCW36198.1"/>
    <property type="molecule type" value="Genomic_DNA"/>
</dbReference>